<comment type="subcellular location">
    <subcellularLocation>
        <location evidence="5">Cytoplasm</location>
        <location evidence="5">Cytoskeleton</location>
        <location evidence="5">Microtubule organizing center</location>
    </subcellularLocation>
</comment>
<reference evidence="10" key="1">
    <citation type="journal article" date="2022" name="bioRxiv">
        <title>Deciphering the potential niche of two novel black yeast fungi from a biological soil crust based on their genomes, phenotypes, and melanin regulation.</title>
        <authorList>
            <consortium name="DOE Joint Genome Institute"/>
            <person name="Carr E.C."/>
            <person name="Barton Q."/>
            <person name="Grambo S."/>
            <person name="Sullivan M."/>
            <person name="Renfro C.M."/>
            <person name="Kuo A."/>
            <person name="Pangilinan J."/>
            <person name="Lipzen A."/>
            <person name="Keymanesh K."/>
            <person name="Savage E."/>
            <person name="Barry K."/>
            <person name="Grigoriev I.V."/>
            <person name="Riekhof W.R."/>
            <person name="Harris S.S."/>
        </authorList>
    </citation>
    <scope>NUCLEOTIDE SEQUENCE</scope>
    <source>
        <strain evidence="10">JF 03-4F</strain>
    </source>
</reference>
<dbReference type="InterPro" id="IPR007259">
    <property type="entry name" value="GCP"/>
</dbReference>
<name>A0AAN6E128_9EURO</name>
<dbReference type="GO" id="GO:0031122">
    <property type="term" value="P:cytoplasmic microtubule organization"/>
    <property type="evidence" value="ECO:0007669"/>
    <property type="project" value="TreeGrafter"/>
</dbReference>
<accession>A0AAN6E128</accession>
<dbReference type="Gene3D" id="1.20.120.1900">
    <property type="entry name" value="Gamma-tubulin complex, C-terminal domain"/>
    <property type="match status" value="1"/>
</dbReference>
<evidence type="ECO:0000256" key="4">
    <source>
        <dbReference type="ARBA" id="ARBA00023212"/>
    </source>
</evidence>
<evidence type="ECO:0000259" key="8">
    <source>
        <dbReference type="Pfam" id="PF14609"/>
    </source>
</evidence>
<keyword evidence="4 5" id="KW-0206">Cytoskeleton</keyword>
<proteinExistence type="inferred from homology"/>
<keyword evidence="11" id="KW-1185">Reference proteome</keyword>
<dbReference type="GO" id="GO:0043015">
    <property type="term" value="F:gamma-tubulin binding"/>
    <property type="evidence" value="ECO:0007669"/>
    <property type="project" value="InterPro"/>
</dbReference>
<feature type="domain" description="Gamma tubulin complex component protein N-terminal" evidence="9">
    <location>
        <begin position="221"/>
        <end position="505"/>
    </location>
</feature>
<dbReference type="PANTHER" id="PTHR19302:SF33">
    <property type="entry name" value="GAMMA-TUBULIN COMPLEX COMPONENT 5"/>
    <property type="match status" value="1"/>
</dbReference>
<dbReference type="CDD" id="cd22572">
    <property type="entry name" value="GCP5_NTD"/>
    <property type="match status" value="1"/>
</dbReference>
<keyword evidence="2 5" id="KW-0963">Cytoplasm</keyword>
<sequence>MASTTTMTSWIEQLAVSLIPPTTKSTDVRKYRDSFARKIKHHTYGRTNQFAVAEKLTGLEEKLQVLNLDDVAEEIYARRMELSRHDERWIPDALDLLLHLSHKPIKYGQAERLEKFNNRKATPPPLKWADIEADDPIDHQDSIWRIPEYSDLSSDEDDIVASSVTTSPASVKQNDADGAVLDRVLDAKVTNDGLSSSLELQSAQFWNLRDETILITERQAVREALFMLIGLPTAIFTFDTRTIRHNPRYRLGRLEKETSNSILGESASLGSKIVPVRQWVRRSQAGSVMQLIQSCIQDILADFERGISLMQHDMLRETSPDGVVTLMQTLHMIKKKRMPLNAVSAIIPQLPQDDPVAALNTLHEHIDFAYTCFDTVALETLLPIFLSALRLYAKPLDRWLRQGKIESPNTFFISEKTGPRNKTTLWHDWYSLSEDDNLTPSFLKKFTRQIFATGKTAAFLHHLQPLAQDNNDNNHSLEAAIIEVTNLLQTSSISLSATLEAVLDEHLRILLATTTSSLKHTLNTNCGLTRLLDAFDCLYLAKDGAILDTIETRTFSQIDRCAEIWNDRFLVAESLTQAYQHIPCIDAASITIESSYTSSRSMEARRRSVKILGSMTLHYHLPWAVANIIPLSSIVSYQRIALTLAQMRRAKYVLERRAYWYVGNIPLGSQNRDQRLAQTVYAALAGFVNILYAHITACTIEPMTRDMRLSLIASATGSVDDMIAVHGRYIRDLELACLCSPRVKPLRDAMVSVLDLCIRFADLVSMSSPTLAALERSRKGSTDCEASSFISARSQRQRRRRRGRSHAQNDESSSSEDDDEDEDGDGMGEGYSTFILVGDTTVVREIATIREEFNMHVPFLMAGLRGVARSSREVGEGLELLADSLDGLFPRKRDHLY</sequence>
<dbReference type="EMBL" id="MU404352">
    <property type="protein sequence ID" value="KAI1615297.1"/>
    <property type="molecule type" value="Genomic_DNA"/>
</dbReference>
<dbReference type="GO" id="GO:0051321">
    <property type="term" value="P:meiotic cell cycle"/>
    <property type="evidence" value="ECO:0007669"/>
    <property type="project" value="TreeGrafter"/>
</dbReference>
<dbReference type="GO" id="GO:0051011">
    <property type="term" value="F:microtubule minus-end binding"/>
    <property type="evidence" value="ECO:0007669"/>
    <property type="project" value="TreeGrafter"/>
</dbReference>
<keyword evidence="3 5" id="KW-0493">Microtubule</keyword>
<evidence type="ECO:0000313" key="11">
    <source>
        <dbReference type="Proteomes" id="UP001203852"/>
    </source>
</evidence>
<evidence type="ECO:0000259" key="7">
    <source>
        <dbReference type="Pfam" id="PF04130"/>
    </source>
</evidence>
<dbReference type="InterPro" id="IPR040457">
    <property type="entry name" value="GCP_C"/>
</dbReference>
<feature type="compositionally biased region" description="Basic residues" evidence="6">
    <location>
        <begin position="795"/>
        <end position="805"/>
    </location>
</feature>
<dbReference type="Pfam" id="PF14609">
    <property type="entry name" value="GCP5-Mod21_N"/>
    <property type="match status" value="1"/>
</dbReference>
<dbReference type="InterPro" id="IPR041470">
    <property type="entry name" value="GCP_N"/>
</dbReference>
<dbReference type="GO" id="GO:0051225">
    <property type="term" value="P:spindle assembly"/>
    <property type="evidence" value="ECO:0007669"/>
    <property type="project" value="TreeGrafter"/>
</dbReference>
<comment type="similarity">
    <text evidence="1 5">Belongs to the TUBGCP family.</text>
</comment>
<dbReference type="Pfam" id="PF04130">
    <property type="entry name" value="GCP_C_terminal"/>
    <property type="match status" value="1"/>
</dbReference>
<evidence type="ECO:0000256" key="2">
    <source>
        <dbReference type="ARBA" id="ARBA00022490"/>
    </source>
</evidence>
<feature type="domain" description="Gamma-Tubulin ring complex non-core subunit mod21 N-terminal" evidence="8">
    <location>
        <begin position="65"/>
        <end position="155"/>
    </location>
</feature>
<feature type="compositionally biased region" description="Acidic residues" evidence="6">
    <location>
        <begin position="813"/>
        <end position="826"/>
    </location>
</feature>
<evidence type="ECO:0000256" key="1">
    <source>
        <dbReference type="ARBA" id="ARBA00010337"/>
    </source>
</evidence>
<dbReference type="Proteomes" id="UP001203852">
    <property type="component" value="Unassembled WGS sequence"/>
</dbReference>
<dbReference type="GO" id="GO:0000922">
    <property type="term" value="C:spindle pole"/>
    <property type="evidence" value="ECO:0007669"/>
    <property type="project" value="InterPro"/>
</dbReference>
<evidence type="ECO:0000256" key="3">
    <source>
        <dbReference type="ARBA" id="ARBA00022701"/>
    </source>
</evidence>
<evidence type="ECO:0000313" key="10">
    <source>
        <dbReference type="EMBL" id="KAI1615297.1"/>
    </source>
</evidence>
<dbReference type="GO" id="GO:0005816">
    <property type="term" value="C:spindle pole body"/>
    <property type="evidence" value="ECO:0007669"/>
    <property type="project" value="UniProtKB-ARBA"/>
</dbReference>
<dbReference type="PANTHER" id="PTHR19302">
    <property type="entry name" value="GAMMA TUBULIN COMPLEX PROTEIN"/>
    <property type="match status" value="1"/>
</dbReference>
<comment type="caution">
    <text evidence="10">The sequence shown here is derived from an EMBL/GenBank/DDBJ whole genome shotgun (WGS) entry which is preliminary data.</text>
</comment>
<feature type="domain" description="Gamma tubulin complex component C-terminal" evidence="7">
    <location>
        <begin position="544"/>
        <end position="867"/>
    </location>
</feature>
<dbReference type="AlphaFoldDB" id="A0AAN6E128"/>
<dbReference type="GO" id="GO:0005874">
    <property type="term" value="C:microtubule"/>
    <property type="evidence" value="ECO:0007669"/>
    <property type="project" value="UniProtKB-KW"/>
</dbReference>
<dbReference type="GO" id="GO:0000278">
    <property type="term" value="P:mitotic cell cycle"/>
    <property type="evidence" value="ECO:0007669"/>
    <property type="project" value="TreeGrafter"/>
</dbReference>
<dbReference type="GO" id="GO:0007020">
    <property type="term" value="P:microtubule nucleation"/>
    <property type="evidence" value="ECO:0007669"/>
    <property type="project" value="InterPro"/>
</dbReference>
<dbReference type="GO" id="GO:0000930">
    <property type="term" value="C:gamma-tubulin complex"/>
    <property type="evidence" value="ECO:0007669"/>
    <property type="project" value="TreeGrafter"/>
</dbReference>
<evidence type="ECO:0000259" key="9">
    <source>
        <dbReference type="Pfam" id="PF17681"/>
    </source>
</evidence>
<gene>
    <name evidence="10" type="ORF">EDD36DRAFT_185413</name>
</gene>
<organism evidence="10 11">
    <name type="scientific">Exophiala viscosa</name>
    <dbReference type="NCBI Taxonomy" id="2486360"/>
    <lineage>
        <taxon>Eukaryota</taxon>
        <taxon>Fungi</taxon>
        <taxon>Dikarya</taxon>
        <taxon>Ascomycota</taxon>
        <taxon>Pezizomycotina</taxon>
        <taxon>Eurotiomycetes</taxon>
        <taxon>Chaetothyriomycetidae</taxon>
        <taxon>Chaetothyriales</taxon>
        <taxon>Herpotrichiellaceae</taxon>
        <taxon>Exophiala</taxon>
    </lineage>
</organism>
<protein>
    <recommendedName>
        <fullName evidence="5">Spindle pole body component</fullName>
    </recommendedName>
</protein>
<evidence type="ECO:0000256" key="6">
    <source>
        <dbReference type="SAM" id="MobiDB-lite"/>
    </source>
</evidence>
<evidence type="ECO:0000256" key="5">
    <source>
        <dbReference type="RuleBase" id="RU363050"/>
    </source>
</evidence>
<dbReference type="InterPro" id="IPR042241">
    <property type="entry name" value="GCP_C_sf"/>
</dbReference>
<dbReference type="InterPro" id="IPR059169">
    <property type="entry name" value="GCP5_N_ext"/>
</dbReference>
<dbReference type="Pfam" id="PF17681">
    <property type="entry name" value="GCP_N_terminal"/>
    <property type="match status" value="1"/>
</dbReference>
<feature type="region of interest" description="Disordered" evidence="6">
    <location>
        <begin position="785"/>
        <end position="826"/>
    </location>
</feature>
<dbReference type="InterPro" id="IPR032797">
    <property type="entry name" value="Mod21_N"/>
</dbReference>